<evidence type="ECO:0000256" key="9">
    <source>
        <dbReference type="PROSITE-ProRule" id="PRU00433"/>
    </source>
</evidence>
<evidence type="ECO:0000313" key="14">
    <source>
        <dbReference type="Proteomes" id="UP000025748"/>
    </source>
</evidence>
<proteinExistence type="predicted"/>
<keyword evidence="7 9" id="KW-0408">Iron</keyword>
<dbReference type="InterPro" id="IPR051459">
    <property type="entry name" value="Cytochrome_c-type_DH"/>
</dbReference>
<evidence type="ECO:0000256" key="11">
    <source>
        <dbReference type="SAM" id="SignalP"/>
    </source>
</evidence>
<reference evidence="13 14" key="1">
    <citation type="submission" date="2014-03" db="EMBL/GenBank/DDBJ databases">
        <title>Genome sequence of Bordetella hinzii.</title>
        <authorList>
            <person name="Register K."/>
            <person name="Harvill E."/>
            <person name="Goodfield L.L."/>
            <person name="Ivanov Y.V."/>
            <person name="Meyer J.A."/>
            <person name="Muse S.J."/>
            <person name="Jacobs N."/>
            <person name="Bendor L."/>
            <person name="Smallridge W.E."/>
            <person name="Brinkac L.M."/>
            <person name="Sanka R."/>
            <person name="Kim M."/>
            <person name="Losada L."/>
        </authorList>
    </citation>
    <scope>NUCLEOTIDE SEQUENCE [LARGE SCALE GENOMIC DNA]</scope>
    <source>
        <strain evidence="13 14">OH87 BAL007II</strain>
    </source>
</reference>
<keyword evidence="3 9" id="KW-0349">Heme</keyword>
<dbReference type="InterPro" id="IPR009056">
    <property type="entry name" value="Cyt_c-like_dom"/>
</dbReference>
<organism evidence="13 14">
    <name type="scientific">Bordetella hinzii OH87 BAL007II</name>
    <dbReference type="NCBI Taxonomy" id="1331262"/>
    <lineage>
        <taxon>Bacteria</taxon>
        <taxon>Pseudomonadati</taxon>
        <taxon>Pseudomonadota</taxon>
        <taxon>Betaproteobacteria</taxon>
        <taxon>Burkholderiales</taxon>
        <taxon>Alcaligenaceae</taxon>
        <taxon>Bordetella</taxon>
    </lineage>
</organism>
<dbReference type="Pfam" id="PF00034">
    <property type="entry name" value="Cytochrom_C"/>
    <property type="match status" value="2"/>
</dbReference>
<evidence type="ECO:0000256" key="4">
    <source>
        <dbReference type="ARBA" id="ARBA00022723"/>
    </source>
</evidence>
<evidence type="ECO:0000313" key="13">
    <source>
        <dbReference type="EMBL" id="KCB23831.1"/>
    </source>
</evidence>
<feature type="domain" description="Cytochrome c" evidence="12">
    <location>
        <begin position="25"/>
        <end position="129"/>
    </location>
</feature>
<feature type="transmembrane region" description="Helical" evidence="10">
    <location>
        <begin position="438"/>
        <end position="457"/>
    </location>
</feature>
<dbReference type="Proteomes" id="UP000025748">
    <property type="component" value="Unassembled WGS sequence"/>
</dbReference>
<keyword evidence="4 9" id="KW-0479">Metal-binding</keyword>
<keyword evidence="14" id="KW-1185">Reference proteome</keyword>
<evidence type="ECO:0000259" key="12">
    <source>
        <dbReference type="PROSITE" id="PS51007"/>
    </source>
</evidence>
<evidence type="ECO:0000256" key="8">
    <source>
        <dbReference type="ARBA" id="ARBA00023136"/>
    </source>
</evidence>
<sequence>MMKTLLCGLALALLPLGAHAADEARLIERGRMLSIAADCMACHTQAPSGKPYAGGYPIQSPLGTIYASNITPSTRAGIGGYSLEDFARAVRQGVRPDGSRLYPAMPYTSYTLITDEDIQALYTYFMKGVQPVDEPSPATDLPFPFGIRASMRVWNALFLEDKRFTPDPGQSAEVNRGAYLARALAHCSSCHTPRNALMAEDPKRPLGGGMVGPWHAPNISSDPQAGIGGWTNEEIVQYLRTGRVAGKGQAGGSMAEAVEHSFQHMPQADLAAIAAYLKSTPPVPADAAAPAAYARGAAISPEAGLRGADPQTANLSLKSGAALFSGYCASCHQAGGQGSAGQAYPSLFHNTATGAGNASNLIAAILYGVDRNVGGQHVLMPRFDAKSYVQPLSDAQIALIANYVLANYGNARLSVTPDDVRQARQGGPAPLLARAQPYMLPAAVTALLIVLLGLLLLRRRRA</sequence>
<comment type="caution">
    <text evidence="13">The sequence shown here is derived from an EMBL/GenBank/DDBJ whole genome shotgun (WGS) entry which is preliminary data.</text>
</comment>
<name>A0ABR4R1A1_9BORD</name>
<gene>
    <name evidence="13" type="ORF">L544_3662</name>
</gene>
<dbReference type="Gene3D" id="1.10.760.10">
    <property type="entry name" value="Cytochrome c-like domain"/>
    <property type="match status" value="3"/>
</dbReference>
<evidence type="ECO:0000256" key="5">
    <source>
        <dbReference type="ARBA" id="ARBA00022729"/>
    </source>
</evidence>
<keyword evidence="8 10" id="KW-0472">Membrane</keyword>
<evidence type="ECO:0000256" key="7">
    <source>
        <dbReference type="ARBA" id="ARBA00023004"/>
    </source>
</evidence>
<evidence type="ECO:0000256" key="6">
    <source>
        <dbReference type="ARBA" id="ARBA00022737"/>
    </source>
</evidence>
<dbReference type="RefSeq" id="WP_376765481.1">
    <property type="nucleotide sequence ID" value="NZ_JHEM01000017.1"/>
</dbReference>
<keyword evidence="10" id="KW-1133">Transmembrane helix</keyword>
<dbReference type="SUPFAM" id="SSF46626">
    <property type="entry name" value="Cytochrome c"/>
    <property type="match status" value="3"/>
</dbReference>
<keyword evidence="6" id="KW-0677">Repeat</keyword>
<dbReference type="PANTHER" id="PTHR35008:SF8">
    <property type="entry name" value="ALCOHOL DEHYDROGENASE CYTOCHROME C SUBUNIT"/>
    <property type="match status" value="1"/>
</dbReference>
<dbReference type="InterPro" id="IPR014353">
    <property type="entry name" value="Membr-bd_ADH_cyt_c"/>
</dbReference>
<protein>
    <submittedName>
        <fullName evidence="13">Cytochrome C</fullName>
    </submittedName>
</protein>
<accession>A0ABR4R1A1</accession>
<dbReference type="InterPro" id="IPR036909">
    <property type="entry name" value="Cyt_c-like_dom_sf"/>
</dbReference>
<evidence type="ECO:0000256" key="1">
    <source>
        <dbReference type="ARBA" id="ARBA00004236"/>
    </source>
</evidence>
<dbReference type="EMBL" id="JHEM01000017">
    <property type="protein sequence ID" value="KCB23831.1"/>
    <property type="molecule type" value="Genomic_DNA"/>
</dbReference>
<feature type="signal peptide" evidence="11">
    <location>
        <begin position="1"/>
        <end position="20"/>
    </location>
</feature>
<keyword evidence="10" id="KW-0812">Transmembrane</keyword>
<evidence type="ECO:0000256" key="2">
    <source>
        <dbReference type="ARBA" id="ARBA00022475"/>
    </source>
</evidence>
<comment type="subcellular location">
    <subcellularLocation>
        <location evidence="1">Cell membrane</location>
    </subcellularLocation>
</comment>
<dbReference type="PIRSF" id="PIRSF000018">
    <property type="entry name" value="Mb_ADH_cyt_c"/>
    <property type="match status" value="1"/>
</dbReference>
<evidence type="ECO:0000256" key="10">
    <source>
        <dbReference type="SAM" id="Phobius"/>
    </source>
</evidence>
<evidence type="ECO:0000256" key="3">
    <source>
        <dbReference type="ARBA" id="ARBA00022617"/>
    </source>
</evidence>
<dbReference type="PROSITE" id="PS51007">
    <property type="entry name" value="CYTC"/>
    <property type="match status" value="3"/>
</dbReference>
<feature type="domain" description="Cytochrome c" evidence="12">
    <location>
        <begin position="315"/>
        <end position="408"/>
    </location>
</feature>
<keyword evidence="2" id="KW-1003">Cell membrane</keyword>
<feature type="domain" description="Cytochrome c" evidence="12">
    <location>
        <begin position="172"/>
        <end position="281"/>
    </location>
</feature>
<dbReference type="PANTHER" id="PTHR35008">
    <property type="entry name" value="BLL4482 PROTEIN-RELATED"/>
    <property type="match status" value="1"/>
</dbReference>
<keyword evidence="5 11" id="KW-0732">Signal</keyword>
<feature type="chain" id="PRO_5046735260" evidence="11">
    <location>
        <begin position="21"/>
        <end position="462"/>
    </location>
</feature>